<accession>A0ABU2L5F7</accession>
<evidence type="ECO:0000313" key="2">
    <source>
        <dbReference type="EMBL" id="MDT0306800.1"/>
    </source>
</evidence>
<sequence length="78" mass="8627">MAHGAFHEIAHAEARIAQLRAEADHARLAAHAAAARRAARAARRPHPEPPPPARGLRFARILHPTRGLRRILLRRFGA</sequence>
<dbReference type="EMBL" id="JAVREN010000008">
    <property type="protein sequence ID" value="MDT0306800.1"/>
    <property type="molecule type" value="Genomic_DNA"/>
</dbReference>
<dbReference type="RefSeq" id="WP_311629739.1">
    <property type="nucleotide sequence ID" value="NZ_JAVREN010000008.1"/>
</dbReference>
<reference evidence="3" key="1">
    <citation type="submission" date="2023-07" db="EMBL/GenBank/DDBJ databases">
        <title>30 novel species of actinomycetes from the DSMZ collection.</title>
        <authorList>
            <person name="Nouioui I."/>
        </authorList>
    </citation>
    <scope>NUCLEOTIDE SEQUENCE [LARGE SCALE GENOMIC DNA]</scope>
    <source>
        <strain evidence="3">DSM 44917</strain>
    </source>
</reference>
<proteinExistence type="predicted"/>
<gene>
    <name evidence="2" type="ORF">RM780_07465</name>
</gene>
<keyword evidence="3" id="KW-1185">Reference proteome</keyword>
<name>A0ABU2L5F7_9ACTN</name>
<protein>
    <submittedName>
        <fullName evidence="2">Uncharacterized protein</fullName>
    </submittedName>
</protein>
<evidence type="ECO:0000313" key="3">
    <source>
        <dbReference type="Proteomes" id="UP001183388"/>
    </source>
</evidence>
<organism evidence="2 3">
    <name type="scientific">Streptomyces boetiae</name>
    <dbReference type="NCBI Taxonomy" id="3075541"/>
    <lineage>
        <taxon>Bacteria</taxon>
        <taxon>Bacillati</taxon>
        <taxon>Actinomycetota</taxon>
        <taxon>Actinomycetes</taxon>
        <taxon>Kitasatosporales</taxon>
        <taxon>Streptomycetaceae</taxon>
        <taxon>Streptomyces</taxon>
    </lineage>
</organism>
<dbReference type="Proteomes" id="UP001183388">
    <property type="component" value="Unassembled WGS sequence"/>
</dbReference>
<evidence type="ECO:0000256" key="1">
    <source>
        <dbReference type="SAM" id="MobiDB-lite"/>
    </source>
</evidence>
<comment type="caution">
    <text evidence="2">The sequence shown here is derived from an EMBL/GenBank/DDBJ whole genome shotgun (WGS) entry which is preliminary data.</text>
</comment>
<feature type="region of interest" description="Disordered" evidence="1">
    <location>
        <begin position="36"/>
        <end position="56"/>
    </location>
</feature>